<gene>
    <name evidence="1" type="ORF">A2537_02055</name>
</gene>
<dbReference type="AlphaFoldDB" id="A0A1F6NYC9"/>
<organism evidence="1 2">
    <name type="scientific">Candidatus Magasanikbacteria bacterium RIFOXYD2_FULL_36_9</name>
    <dbReference type="NCBI Taxonomy" id="1798707"/>
    <lineage>
        <taxon>Bacteria</taxon>
        <taxon>Candidatus Magasanikiibacteriota</taxon>
    </lineage>
</organism>
<dbReference type="SUPFAM" id="SSF49503">
    <property type="entry name" value="Cupredoxins"/>
    <property type="match status" value="1"/>
</dbReference>
<dbReference type="InterPro" id="IPR008972">
    <property type="entry name" value="Cupredoxin"/>
</dbReference>
<evidence type="ECO:0000313" key="2">
    <source>
        <dbReference type="Proteomes" id="UP000178490"/>
    </source>
</evidence>
<dbReference type="EMBL" id="MFRC01000057">
    <property type="protein sequence ID" value="OGH88929.1"/>
    <property type="molecule type" value="Genomic_DNA"/>
</dbReference>
<dbReference type="Proteomes" id="UP000178490">
    <property type="component" value="Unassembled WGS sequence"/>
</dbReference>
<proteinExistence type="predicted"/>
<evidence type="ECO:0008006" key="3">
    <source>
        <dbReference type="Google" id="ProtNLM"/>
    </source>
</evidence>
<reference evidence="1 2" key="1">
    <citation type="journal article" date="2016" name="Nat. Commun.">
        <title>Thousands of microbial genomes shed light on interconnected biogeochemical processes in an aquifer system.</title>
        <authorList>
            <person name="Anantharaman K."/>
            <person name="Brown C.T."/>
            <person name="Hug L.A."/>
            <person name="Sharon I."/>
            <person name="Castelle C.J."/>
            <person name="Probst A.J."/>
            <person name="Thomas B.C."/>
            <person name="Singh A."/>
            <person name="Wilkins M.J."/>
            <person name="Karaoz U."/>
            <person name="Brodie E.L."/>
            <person name="Williams K.H."/>
            <person name="Hubbard S.S."/>
            <person name="Banfield J.F."/>
        </authorList>
    </citation>
    <scope>NUCLEOTIDE SEQUENCE [LARGE SCALE GENOMIC DNA]</scope>
</reference>
<comment type="caution">
    <text evidence="1">The sequence shown here is derived from an EMBL/GenBank/DDBJ whole genome shotgun (WGS) entry which is preliminary data.</text>
</comment>
<protein>
    <recommendedName>
        <fullName evidence="3">EfeO-type cupredoxin-like domain-containing protein</fullName>
    </recommendedName>
</protein>
<name>A0A1F6NYC9_9BACT</name>
<accession>A0A1F6NYC9</accession>
<evidence type="ECO:0000313" key="1">
    <source>
        <dbReference type="EMBL" id="OGH88929.1"/>
    </source>
</evidence>
<sequence length="161" mass="17717">MTKYDISQPLKKGENIIIFTPTETGEIPFSCSMGMYTGKFVVVDKVSATKPVQQIVDNREVVAPVVSKTNNKVQLIKSLYTQIEDVSPNEFTVKKGQPVKWVIAMNEPPTGCMQNVVIRSIGVTQPMNTSGETVVEFTPTEAGDLWVTCSMGIHRATIHVV</sequence>
<dbReference type="Gene3D" id="2.60.40.420">
    <property type="entry name" value="Cupredoxins - blue copper proteins"/>
    <property type="match status" value="2"/>
</dbReference>